<dbReference type="PANTHER" id="PTHR13274">
    <property type="entry name" value="MITOCHONDRIAL RIBOSOMAL PROTEIN S25"/>
    <property type="match status" value="1"/>
</dbReference>
<sequence length="196" mass="21741">MNVAKRTKKLKALLDIRIGPGAAVLSNDIKRIHLDFARKLNDGHFGARKLWRKYLPRLKYHNPAISMTVNRTLDQDGPATLTVFFAPTPKSSSATASPAPSSSTDPSTVPSGHTPANRMETIDMKHKHESEILSRLLELTKGMPYEASPDEMAEMTDVDDEKRRSERDRGAQARLNELKKQEKALLDLARGGVEAA</sequence>
<gene>
    <name evidence="7" type="ORF">IMSHALPRED_001552</name>
</gene>
<dbReference type="Proteomes" id="UP000664534">
    <property type="component" value="Unassembled WGS sequence"/>
</dbReference>
<feature type="compositionally biased region" description="Acidic residues" evidence="5">
    <location>
        <begin position="148"/>
        <end position="159"/>
    </location>
</feature>
<feature type="region of interest" description="Disordered" evidence="5">
    <location>
        <begin position="143"/>
        <end position="176"/>
    </location>
</feature>
<protein>
    <recommendedName>
        <fullName evidence="6">Ribosomal protein/NADH dehydrogenase domain-containing protein</fullName>
    </recommendedName>
</protein>
<evidence type="ECO:0000259" key="6">
    <source>
        <dbReference type="SMART" id="SM00916"/>
    </source>
</evidence>
<dbReference type="GO" id="GO:0005739">
    <property type="term" value="C:mitochondrion"/>
    <property type="evidence" value="ECO:0007669"/>
    <property type="project" value="UniProtKB-SubCell"/>
</dbReference>
<evidence type="ECO:0000313" key="7">
    <source>
        <dbReference type="EMBL" id="CAF9939550.1"/>
    </source>
</evidence>
<keyword evidence="4" id="KW-0687">Ribonucleoprotein</keyword>
<dbReference type="OrthoDB" id="1696305at2759"/>
<accession>A0A8H3J2J8</accession>
<evidence type="ECO:0000256" key="1">
    <source>
        <dbReference type="ARBA" id="ARBA00004173"/>
    </source>
</evidence>
<feature type="region of interest" description="Disordered" evidence="5">
    <location>
        <begin position="89"/>
        <end position="117"/>
    </location>
</feature>
<comment type="subcellular location">
    <subcellularLocation>
        <location evidence="1">Mitochondrion</location>
    </subcellularLocation>
</comment>
<dbReference type="Pfam" id="PF05047">
    <property type="entry name" value="L51_S25_CI-B8"/>
    <property type="match status" value="1"/>
</dbReference>
<dbReference type="EMBL" id="CAJPDT010000120">
    <property type="protein sequence ID" value="CAF9939550.1"/>
    <property type="molecule type" value="Genomic_DNA"/>
</dbReference>
<dbReference type="SUPFAM" id="SSF52833">
    <property type="entry name" value="Thioredoxin-like"/>
    <property type="match status" value="1"/>
</dbReference>
<feature type="compositionally biased region" description="Low complexity" evidence="5">
    <location>
        <begin position="89"/>
        <end position="111"/>
    </location>
</feature>
<organism evidence="7 8">
    <name type="scientific">Imshaugia aleurites</name>
    <dbReference type="NCBI Taxonomy" id="172621"/>
    <lineage>
        <taxon>Eukaryota</taxon>
        <taxon>Fungi</taxon>
        <taxon>Dikarya</taxon>
        <taxon>Ascomycota</taxon>
        <taxon>Pezizomycotina</taxon>
        <taxon>Lecanoromycetes</taxon>
        <taxon>OSLEUM clade</taxon>
        <taxon>Lecanoromycetidae</taxon>
        <taxon>Lecanorales</taxon>
        <taxon>Lecanorineae</taxon>
        <taxon>Parmeliaceae</taxon>
        <taxon>Imshaugia</taxon>
    </lineage>
</organism>
<keyword evidence="8" id="KW-1185">Reference proteome</keyword>
<dbReference type="AlphaFoldDB" id="A0A8H3J2J8"/>
<dbReference type="PANTHER" id="PTHR13274:SF2">
    <property type="entry name" value="SMALL RIBOSOMAL SUBUNIT PROTEIN MS25"/>
    <property type="match status" value="1"/>
</dbReference>
<proteinExistence type="predicted"/>
<evidence type="ECO:0000313" key="8">
    <source>
        <dbReference type="Proteomes" id="UP000664534"/>
    </source>
</evidence>
<dbReference type="SMART" id="SM00916">
    <property type="entry name" value="L51_S25_CI-B8"/>
    <property type="match status" value="1"/>
</dbReference>
<dbReference type="GO" id="GO:0005840">
    <property type="term" value="C:ribosome"/>
    <property type="evidence" value="ECO:0007669"/>
    <property type="project" value="UniProtKB-KW"/>
</dbReference>
<keyword evidence="2" id="KW-0689">Ribosomal protein</keyword>
<dbReference type="InterPro" id="IPR036249">
    <property type="entry name" value="Thioredoxin-like_sf"/>
</dbReference>
<dbReference type="GO" id="GO:0003735">
    <property type="term" value="F:structural constituent of ribosome"/>
    <property type="evidence" value="ECO:0007669"/>
    <property type="project" value="InterPro"/>
</dbReference>
<dbReference type="InterPro" id="IPR040049">
    <property type="entry name" value="Ribosomal_mS25/mL61"/>
</dbReference>
<dbReference type="InterPro" id="IPR007741">
    <property type="entry name" value="Ribosomal_mL43/mS25/NADH_DH"/>
</dbReference>
<keyword evidence="3" id="KW-0496">Mitochondrion</keyword>
<reference evidence="7" key="1">
    <citation type="submission" date="2021-03" db="EMBL/GenBank/DDBJ databases">
        <authorList>
            <person name="Tagirdzhanova G."/>
        </authorList>
    </citation>
    <scope>NUCLEOTIDE SEQUENCE</scope>
</reference>
<evidence type="ECO:0000256" key="5">
    <source>
        <dbReference type="SAM" id="MobiDB-lite"/>
    </source>
</evidence>
<feature type="domain" description="Ribosomal protein/NADH dehydrogenase" evidence="6">
    <location>
        <begin position="39"/>
        <end position="143"/>
    </location>
</feature>
<name>A0A8H3J2J8_9LECA</name>
<evidence type="ECO:0000256" key="4">
    <source>
        <dbReference type="ARBA" id="ARBA00023274"/>
    </source>
</evidence>
<comment type="caution">
    <text evidence="7">The sequence shown here is derived from an EMBL/GenBank/DDBJ whole genome shotgun (WGS) entry which is preliminary data.</text>
</comment>
<evidence type="ECO:0000256" key="3">
    <source>
        <dbReference type="ARBA" id="ARBA00023128"/>
    </source>
</evidence>
<dbReference type="GO" id="GO:1990904">
    <property type="term" value="C:ribonucleoprotein complex"/>
    <property type="evidence" value="ECO:0007669"/>
    <property type="project" value="UniProtKB-KW"/>
</dbReference>
<evidence type="ECO:0000256" key="2">
    <source>
        <dbReference type="ARBA" id="ARBA00022980"/>
    </source>
</evidence>
<feature type="compositionally biased region" description="Basic and acidic residues" evidence="5">
    <location>
        <begin position="160"/>
        <end position="176"/>
    </location>
</feature>